<dbReference type="AlphaFoldDB" id="A0AAE1CZ95"/>
<reference evidence="1" key="1">
    <citation type="journal article" date="2023" name="G3 (Bethesda)">
        <title>A reference genome for the long-term kleptoplast-retaining sea slug Elysia crispata morphotype clarki.</title>
        <authorList>
            <person name="Eastman K.E."/>
            <person name="Pendleton A.L."/>
            <person name="Shaikh M.A."/>
            <person name="Suttiyut T."/>
            <person name="Ogas R."/>
            <person name="Tomko P."/>
            <person name="Gavelis G."/>
            <person name="Widhalm J.R."/>
            <person name="Wisecaver J.H."/>
        </authorList>
    </citation>
    <scope>NUCLEOTIDE SEQUENCE</scope>
    <source>
        <strain evidence="1">ECLA1</strain>
    </source>
</reference>
<gene>
    <name evidence="1" type="ORF">RRG08_040232</name>
</gene>
<sequence length="95" mass="10600">MSHPERLLLNRGTLICRAAVNHGMLQSVKDRHQHHCMKREAQKNQGSLKQQASNMLQLQPLQKGQTLTQAYTAIPGGAATTHDTYVQDALSRRKG</sequence>
<dbReference type="Proteomes" id="UP001283361">
    <property type="component" value="Unassembled WGS sequence"/>
</dbReference>
<name>A0AAE1CZ95_9GAST</name>
<dbReference type="EMBL" id="JAWDGP010006215">
    <property type="protein sequence ID" value="KAK3745557.1"/>
    <property type="molecule type" value="Genomic_DNA"/>
</dbReference>
<organism evidence="1 2">
    <name type="scientific">Elysia crispata</name>
    <name type="common">lettuce slug</name>
    <dbReference type="NCBI Taxonomy" id="231223"/>
    <lineage>
        <taxon>Eukaryota</taxon>
        <taxon>Metazoa</taxon>
        <taxon>Spiralia</taxon>
        <taxon>Lophotrochozoa</taxon>
        <taxon>Mollusca</taxon>
        <taxon>Gastropoda</taxon>
        <taxon>Heterobranchia</taxon>
        <taxon>Euthyneura</taxon>
        <taxon>Panpulmonata</taxon>
        <taxon>Sacoglossa</taxon>
        <taxon>Placobranchoidea</taxon>
        <taxon>Plakobranchidae</taxon>
        <taxon>Elysia</taxon>
    </lineage>
</organism>
<protein>
    <submittedName>
        <fullName evidence="1">Uncharacterized protein</fullName>
    </submittedName>
</protein>
<comment type="caution">
    <text evidence="1">The sequence shown here is derived from an EMBL/GenBank/DDBJ whole genome shotgun (WGS) entry which is preliminary data.</text>
</comment>
<evidence type="ECO:0000313" key="2">
    <source>
        <dbReference type="Proteomes" id="UP001283361"/>
    </source>
</evidence>
<proteinExistence type="predicted"/>
<accession>A0AAE1CZ95</accession>
<evidence type="ECO:0000313" key="1">
    <source>
        <dbReference type="EMBL" id="KAK3745557.1"/>
    </source>
</evidence>
<keyword evidence="2" id="KW-1185">Reference proteome</keyword>